<evidence type="ECO:0000256" key="3">
    <source>
        <dbReference type="ARBA" id="ARBA00022989"/>
    </source>
</evidence>
<accession>A0ABS5W3I0</accession>
<proteinExistence type="predicted"/>
<protein>
    <submittedName>
        <fullName evidence="6">DoxX family protein</fullName>
    </submittedName>
</protein>
<sequence>MASLAQSKTTASPQVWAGRVLSGLAAAFLLLDAGSKLAAPAMVAANSPDIGWSLDPVTIRTLGLLLFVPTLLYIWPRTAVLGAILITGYLGGAIATHMRIGSPPLTHTLFGVYLALMVWGGLWLRSPALRAILPIRIREE</sequence>
<name>A0ABS5W3I0_9SPHN</name>
<reference evidence="6 7" key="1">
    <citation type="submission" date="2021-05" db="EMBL/GenBank/DDBJ databases">
        <title>Croceibacterium sp. LX-88 genome sequence.</title>
        <authorList>
            <person name="Luo X."/>
        </authorList>
    </citation>
    <scope>NUCLEOTIDE SEQUENCE [LARGE SCALE GENOMIC DNA]</scope>
    <source>
        <strain evidence="6 7">LX-88</strain>
    </source>
</reference>
<evidence type="ECO:0000256" key="2">
    <source>
        <dbReference type="ARBA" id="ARBA00022692"/>
    </source>
</evidence>
<keyword evidence="4 5" id="KW-0472">Membrane</keyword>
<feature type="transmembrane region" description="Helical" evidence="5">
    <location>
        <begin position="80"/>
        <end position="100"/>
    </location>
</feature>
<evidence type="ECO:0000313" key="7">
    <source>
        <dbReference type="Proteomes" id="UP000811255"/>
    </source>
</evidence>
<dbReference type="InterPro" id="IPR032808">
    <property type="entry name" value="DoxX"/>
</dbReference>
<comment type="subcellular location">
    <subcellularLocation>
        <location evidence="1">Membrane</location>
        <topology evidence="1">Multi-pass membrane protein</topology>
    </subcellularLocation>
</comment>
<dbReference type="RefSeq" id="WP_214535644.1">
    <property type="nucleotide sequence ID" value="NZ_JAHFVK010000001.1"/>
</dbReference>
<evidence type="ECO:0000256" key="4">
    <source>
        <dbReference type="ARBA" id="ARBA00023136"/>
    </source>
</evidence>
<evidence type="ECO:0000256" key="1">
    <source>
        <dbReference type="ARBA" id="ARBA00004141"/>
    </source>
</evidence>
<feature type="transmembrane region" description="Helical" evidence="5">
    <location>
        <begin position="57"/>
        <end position="75"/>
    </location>
</feature>
<comment type="caution">
    <text evidence="6">The sequence shown here is derived from an EMBL/GenBank/DDBJ whole genome shotgun (WGS) entry which is preliminary data.</text>
</comment>
<organism evidence="6 7">
    <name type="scientific">Croceibacterium selenioxidans</name>
    <dbReference type="NCBI Taxonomy" id="2838833"/>
    <lineage>
        <taxon>Bacteria</taxon>
        <taxon>Pseudomonadati</taxon>
        <taxon>Pseudomonadota</taxon>
        <taxon>Alphaproteobacteria</taxon>
        <taxon>Sphingomonadales</taxon>
        <taxon>Erythrobacteraceae</taxon>
        <taxon>Croceibacterium</taxon>
    </lineage>
</organism>
<evidence type="ECO:0000256" key="5">
    <source>
        <dbReference type="SAM" id="Phobius"/>
    </source>
</evidence>
<evidence type="ECO:0000313" key="6">
    <source>
        <dbReference type="EMBL" id="MBT2134316.1"/>
    </source>
</evidence>
<keyword evidence="3 5" id="KW-1133">Transmembrane helix</keyword>
<dbReference type="Proteomes" id="UP000811255">
    <property type="component" value="Unassembled WGS sequence"/>
</dbReference>
<dbReference type="EMBL" id="JAHFVK010000001">
    <property type="protein sequence ID" value="MBT2134316.1"/>
    <property type="molecule type" value="Genomic_DNA"/>
</dbReference>
<gene>
    <name evidence="6" type="ORF">KK137_08230</name>
</gene>
<feature type="transmembrane region" description="Helical" evidence="5">
    <location>
        <begin position="106"/>
        <end position="124"/>
    </location>
</feature>
<dbReference type="Pfam" id="PF13564">
    <property type="entry name" value="DoxX_2"/>
    <property type="match status" value="1"/>
</dbReference>
<keyword evidence="7" id="KW-1185">Reference proteome</keyword>
<keyword evidence="2 5" id="KW-0812">Transmembrane</keyword>